<feature type="signal peptide" evidence="1">
    <location>
        <begin position="1"/>
        <end position="24"/>
    </location>
</feature>
<keyword evidence="1" id="KW-0732">Signal</keyword>
<reference evidence="3" key="1">
    <citation type="journal article" date="2019" name="Int. J. Syst. Evol. Microbiol.">
        <title>The Global Catalogue of Microorganisms (GCM) 10K type strain sequencing project: providing services to taxonomists for standard genome sequencing and annotation.</title>
        <authorList>
            <consortium name="The Broad Institute Genomics Platform"/>
            <consortium name="The Broad Institute Genome Sequencing Center for Infectious Disease"/>
            <person name="Wu L."/>
            <person name="Ma J."/>
        </authorList>
    </citation>
    <scope>NUCLEOTIDE SEQUENCE [LARGE SCALE GENOMIC DNA]</scope>
    <source>
        <strain evidence="3">JCM 15614</strain>
    </source>
</reference>
<name>A0ABP6NS87_9ACTN</name>
<evidence type="ECO:0000313" key="2">
    <source>
        <dbReference type="EMBL" id="GAA3156864.1"/>
    </source>
</evidence>
<organism evidence="2 3">
    <name type="scientific">Blastococcus jejuensis</name>
    <dbReference type="NCBI Taxonomy" id="351224"/>
    <lineage>
        <taxon>Bacteria</taxon>
        <taxon>Bacillati</taxon>
        <taxon>Actinomycetota</taxon>
        <taxon>Actinomycetes</taxon>
        <taxon>Geodermatophilales</taxon>
        <taxon>Geodermatophilaceae</taxon>
        <taxon>Blastococcus</taxon>
    </lineage>
</organism>
<sequence>MRAGPATALLAVGVLTGCAGGSTAVTDPPLCSVGDEGAGHGVILMAQSVPTAEWIPCIRAALPLGWDFHHLDARNGSARFWLDSDRDGPQAVEVRLQASCDTDDTTEVPSDREGMRRLERVDRVSPTYTGERYYVFEGGCLTVAFSLDGDSAGEALAVSSQVVGVVARADLAAQVREESGGRLDLDPPEGDP</sequence>
<proteinExistence type="predicted"/>
<keyword evidence="3" id="KW-1185">Reference proteome</keyword>
<dbReference type="RefSeq" id="WP_344686952.1">
    <property type="nucleotide sequence ID" value="NZ_BAAAVV010000001.1"/>
</dbReference>
<protein>
    <recommendedName>
        <fullName evidence="4">DUF3558 domain-containing protein</fullName>
    </recommendedName>
</protein>
<dbReference type="Proteomes" id="UP001499924">
    <property type="component" value="Unassembled WGS sequence"/>
</dbReference>
<comment type="caution">
    <text evidence="2">The sequence shown here is derived from an EMBL/GenBank/DDBJ whole genome shotgun (WGS) entry which is preliminary data.</text>
</comment>
<feature type="chain" id="PRO_5045509635" description="DUF3558 domain-containing protein" evidence="1">
    <location>
        <begin position="25"/>
        <end position="192"/>
    </location>
</feature>
<dbReference type="EMBL" id="BAAAVV010000001">
    <property type="protein sequence ID" value="GAA3156864.1"/>
    <property type="molecule type" value="Genomic_DNA"/>
</dbReference>
<evidence type="ECO:0000256" key="1">
    <source>
        <dbReference type="SAM" id="SignalP"/>
    </source>
</evidence>
<accession>A0ABP6NS87</accession>
<gene>
    <name evidence="2" type="ORF">GCM10010531_05220</name>
</gene>
<evidence type="ECO:0008006" key="4">
    <source>
        <dbReference type="Google" id="ProtNLM"/>
    </source>
</evidence>
<dbReference type="PROSITE" id="PS51257">
    <property type="entry name" value="PROKAR_LIPOPROTEIN"/>
    <property type="match status" value="1"/>
</dbReference>
<evidence type="ECO:0000313" key="3">
    <source>
        <dbReference type="Proteomes" id="UP001499924"/>
    </source>
</evidence>